<evidence type="ECO:0000256" key="1">
    <source>
        <dbReference type="SAM" id="MobiDB-lite"/>
    </source>
</evidence>
<protein>
    <submittedName>
        <fullName evidence="2">Uncharacterized protein</fullName>
    </submittedName>
</protein>
<dbReference type="AlphaFoldDB" id="A0A3P7RFC3"/>
<sequence length="128" mass="14473">MLERLIFRSAPPNFWATYFEDTFFKEEVNMRLSFVNKLTDGKTSTTACRKTTSTMPILHFKSNPSPTVIQSPSKASALGSPNMSCRKEKTPVGVEAEVNRWIANHEAEKPATIDRTSNSSRQYPMLQL</sequence>
<name>A0A3P7RFC3_DIBLA</name>
<proteinExistence type="predicted"/>
<organism evidence="2 3">
    <name type="scientific">Dibothriocephalus latus</name>
    <name type="common">Fish tapeworm</name>
    <name type="synonym">Diphyllobothrium latum</name>
    <dbReference type="NCBI Taxonomy" id="60516"/>
    <lineage>
        <taxon>Eukaryota</taxon>
        <taxon>Metazoa</taxon>
        <taxon>Spiralia</taxon>
        <taxon>Lophotrochozoa</taxon>
        <taxon>Platyhelminthes</taxon>
        <taxon>Cestoda</taxon>
        <taxon>Eucestoda</taxon>
        <taxon>Diphyllobothriidea</taxon>
        <taxon>Diphyllobothriidae</taxon>
        <taxon>Dibothriocephalus</taxon>
    </lineage>
</organism>
<gene>
    <name evidence="2" type="ORF">DILT_LOCUS17872</name>
</gene>
<evidence type="ECO:0000313" key="3">
    <source>
        <dbReference type="Proteomes" id="UP000281553"/>
    </source>
</evidence>
<dbReference type="Proteomes" id="UP000281553">
    <property type="component" value="Unassembled WGS sequence"/>
</dbReference>
<evidence type="ECO:0000313" key="2">
    <source>
        <dbReference type="EMBL" id="VDN39429.1"/>
    </source>
</evidence>
<accession>A0A3P7RFC3</accession>
<dbReference type="EMBL" id="UYRU01095487">
    <property type="protein sequence ID" value="VDN39429.1"/>
    <property type="molecule type" value="Genomic_DNA"/>
</dbReference>
<feature type="compositionally biased region" description="Polar residues" evidence="1">
    <location>
        <begin position="62"/>
        <end position="83"/>
    </location>
</feature>
<feature type="region of interest" description="Disordered" evidence="1">
    <location>
        <begin position="109"/>
        <end position="128"/>
    </location>
</feature>
<keyword evidence="3" id="KW-1185">Reference proteome</keyword>
<feature type="region of interest" description="Disordered" evidence="1">
    <location>
        <begin position="59"/>
        <end position="91"/>
    </location>
</feature>
<reference evidence="2 3" key="1">
    <citation type="submission" date="2018-11" db="EMBL/GenBank/DDBJ databases">
        <authorList>
            <consortium name="Pathogen Informatics"/>
        </authorList>
    </citation>
    <scope>NUCLEOTIDE SEQUENCE [LARGE SCALE GENOMIC DNA]</scope>
</reference>